<accession>A0A914P2D6</accession>
<evidence type="ECO:0000313" key="2">
    <source>
        <dbReference type="Proteomes" id="UP000887578"/>
    </source>
</evidence>
<sequence length="136" mass="14871">MGMKHQLTSGRQQLLDVLLPRTQKHNPTSASTSNDPSNDSPDIGFSQSSYLDPSISSFIPQYDEQSILQMFDVSPHDSPIRKRPAQPSSDNGKKPRHAPITASALHSAIQQTVPQESSSATQTSTQDREPSPSIFD</sequence>
<feature type="region of interest" description="Disordered" evidence="1">
    <location>
        <begin position="1"/>
        <end position="50"/>
    </location>
</feature>
<feature type="compositionally biased region" description="Low complexity" evidence="1">
    <location>
        <begin position="26"/>
        <end position="42"/>
    </location>
</feature>
<dbReference type="Proteomes" id="UP000887578">
    <property type="component" value="Unplaced"/>
</dbReference>
<feature type="region of interest" description="Disordered" evidence="1">
    <location>
        <begin position="67"/>
        <end position="136"/>
    </location>
</feature>
<feature type="compositionally biased region" description="Polar residues" evidence="1">
    <location>
        <begin position="1"/>
        <end position="12"/>
    </location>
</feature>
<name>A0A914P2D6_9BILA</name>
<dbReference type="AlphaFoldDB" id="A0A914P2D6"/>
<protein>
    <submittedName>
        <fullName evidence="3">Uncharacterized protein</fullName>
    </submittedName>
</protein>
<reference evidence="3" key="1">
    <citation type="submission" date="2022-11" db="UniProtKB">
        <authorList>
            <consortium name="WormBaseParasite"/>
        </authorList>
    </citation>
    <scope>IDENTIFICATION</scope>
</reference>
<keyword evidence="2" id="KW-1185">Reference proteome</keyword>
<dbReference type="WBParaSite" id="PDA_v2.g11990.t1">
    <property type="protein sequence ID" value="PDA_v2.g11990.t1"/>
    <property type="gene ID" value="PDA_v2.g11990"/>
</dbReference>
<feature type="compositionally biased region" description="Low complexity" evidence="1">
    <location>
        <begin position="115"/>
        <end position="125"/>
    </location>
</feature>
<evidence type="ECO:0000256" key="1">
    <source>
        <dbReference type="SAM" id="MobiDB-lite"/>
    </source>
</evidence>
<organism evidence="2 3">
    <name type="scientific">Panagrolaimus davidi</name>
    <dbReference type="NCBI Taxonomy" id="227884"/>
    <lineage>
        <taxon>Eukaryota</taxon>
        <taxon>Metazoa</taxon>
        <taxon>Ecdysozoa</taxon>
        <taxon>Nematoda</taxon>
        <taxon>Chromadorea</taxon>
        <taxon>Rhabditida</taxon>
        <taxon>Tylenchina</taxon>
        <taxon>Panagrolaimomorpha</taxon>
        <taxon>Panagrolaimoidea</taxon>
        <taxon>Panagrolaimidae</taxon>
        <taxon>Panagrolaimus</taxon>
    </lineage>
</organism>
<proteinExistence type="predicted"/>
<evidence type="ECO:0000313" key="3">
    <source>
        <dbReference type="WBParaSite" id="PDA_v2.g11990.t1"/>
    </source>
</evidence>